<keyword evidence="13" id="KW-1185">Reference proteome</keyword>
<feature type="chain" id="PRO_5005330696" evidence="11">
    <location>
        <begin position="21"/>
        <end position="1055"/>
    </location>
</feature>
<proteinExistence type="inferred from homology"/>
<dbReference type="GO" id="GO:0008270">
    <property type="term" value="F:zinc ion binding"/>
    <property type="evidence" value="ECO:0007669"/>
    <property type="project" value="InterPro"/>
</dbReference>
<evidence type="ECO:0000313" key="14">
    <source>
        <dbReference type="WBParaSite" id="SVE_1952300.1"/>
    </source>
</evidence>
<keyword evidence="11" id="KW-0732">Signal</keyword>
<keyword evidence="7" id="KW-0862">Zinc</keyword>
<dbReference type="GO" id="GO:0005615">
    <property type="term" value="C:extracellular space"/>
    <property type="evidence" value="ECO:0007669"/>
    <property type="project" value="TreeGrafter"/>
</dbReference>
<sequence length="1055" mass="120065">MRTIFLLTLTVLFINYRVNCRLDWNSDILPTNDDLEGAKSDALVRYFGDKAENSSIFLTYDNVSNLIGEYTEINKERFRNHNYEKMKKYIYHLNSTFPDITYLYTAGHSVEGRELWVLIVSKNPTQHELLKPEFKYVANMHGNEVLGRECLLYLADLLCINYGKNKYLTKLVDDVRIHLLFSMNPDGYEASNVGDRMSGEGRPNSNGVDLNRNFPARYPEHKETSGGTEPETETNHIMTWIKSFPFVLSANLHGGSLVANYPYDDSDTGKDRIYTPSLDDKLFVELAYQYARAHRNMWKTGRRCGLGFDGDTFYHGITNGAAWYHLAGGMQDWQYVHTNTLEITIEMGCYKFPLDEMYEPLWNDNKFSLIAYIDLVRYGIKGIVKDIDGNPLVGAKVDIVGDKKGKTITTTDKGEYWRLLAPGKYQLNFTHSYRKSKTLDIFIKPRELIIQDIVLEDPSCGYNDNTKEEVYFRGFSEYKTVLIGVDNIGKQIITQLLSGLCNRSFPHVKTLLKNTQIIGIPQYVPEEHLPYIKAQSPTILIFLGMGETKSTIYIPMDEAPKAFNQKILDDAINTTFNKYNDNSCKGILNDEHVSSMAADMGMKKSFILGIGFGCDVTIAQNDDVIGNIILTINSIVITAKKDAVEEFSVVPSVNPLDHFTPMDVIVSTSAGLNRIEESKYCDTAVTMIDTMRVLEIGQQKSGPRTLIMSIEAKTEHMIYQMLSYLCEVSSTDHDYRVKRFMENSRLVVIPEMAGTQLNCHDYSTLVPFEPILKIILEKFPDIDFVIFMAFGGLKVRYINASNTEMSYQLSEAYIKKHELMKGAYWNVCSKKKKMTLVNGELQWNNTKKDDWKKPDALLVQSGCCYEAGGDGHLFEENKNSLFDVLESRLQGISGRVFEDGKFVGEKIEVNILQHGQLYKKVETNPKTEGYYHLWLPVGDYTLQTNDERFPKLDIDFHISSATSVVINIDISKGGKPLNTGIIVIGIVIFVVGLGLYFIFKGYNDKKYFTLGNNNDGFERIPLRDNMDDDSDTEDDNNDKLFSFKVEHGIMESSIE</sequence>
<dbReference type="PANTHER" id="PTHR11532">
    <property type="entry name" value="PROTEASE M14 CARBOXYPEPTIDASE"/>
    <property type="match status" value="1"/>
</dbReference>
<dbReference type="SUPFAM" id="SSF53187">
    <property type="entry name" value="Zn-dependent exopeptidases"/>
    <property type="match status" value="1"/>
</dbReference>
<evidence type="ECO:0000313" key="13">
    <source>
        <dbReference type="Proteomes" id="UP000035680"/>
    </source>
</evidence>
<evidence type="ECO:0000256" key="11">
    <source>
        <dbReference type="SAM" id="SignalP"/>
    </source>
</evidence>
<comment type="similarity">
    <text evidence="2 9">Belongs to the peptidase M14 family.</text>
</comment>
<evidence type="ECO:0000256" key="5">
    <source>
        <dbReference type="ARBA" id="ARBA00022723"/>
    </source>
</evidence>
<feature type="signal peptide" evidence="11">
    <location>
        <begin position="1"/>
        <end position="20"/>
    </location>
</feature>
<dbReference type="InterPro" id="IPR050753">
    <property type="entry name" value="Peptidase_M14_domain"/>
</dbReference>
<keyword evidence="10" id="KW-0812">Transmembrane</keyword>
<evidence type="ECO:0000256" key="8">
    <source>
        <dbReference type="ARBA" id="ARBA00023180"/>
    </source>
</evidence>
<reference evidence="14" key="2">
    <citation type="submission" date="2015-08" db="UniProtKB">
        <authorList>
            <consortium name="WormBaseParasite"/>
        </authorList>
    </citation>
    <scope>IDENTIFICATION</scope>
</reference>
<dbReference type="WBParaSite" id="SVE_1952300.1">
    <property type="protein sequence ID" value="SVE_1952300.1"/>
    <property type="gene ID" value="SVE_1952300"/>
</dbReference>
<evidence type="ECO:0000259" key="12">
    <source>
        <dbReference type="PROSITE" id="PS52035"/>
    </source>
</evidence>
<keyword evidence="5" id="KW-0479">Metal-binding</keyword>
<dbReference type="AlphaFoldDB" id="A0A0K0G463"/>
<dbReference type="PANTHER" id="PTHR11532:SF62">
    <property type="entry name" value="CARBOXYPEPTIDASE D"/>
    <property type="match status" value="1"/>
</dbReference>
<evidence type="ECO:0000256" key="2">
    <source>
        <dbReference type="ARBA" id="ARBA00005988"/>
    </source>
</evidence>
<evidence type="ECO:0000256" key="10">
    <source>
        <dbReference type="SAM" id="Phobius"/>
    </source>
</evidence>
<feature type="active site" description="Proton donor/acceptor" evidence="9">
    <location>
        <position position="346"/>
    </location>
</feature>
<evidence type="ECO:0000256" key="1">
    <source>
        <dbReference type="ARBA" id="ARBA00001947"/>
    </source>
</evidence>
<dbReference type="SMART" id="SM00631">
    <property type="entry name" value="Zn_pept"/>
    <property type="match status" value="1"/>
</dbReference>
<dbReference type="STRING" id="75913.A0A0K0G463"/>
<dbReference type="InterPro" id="IPR008969">
    <property type="entry name" value="CarboxyPept-like_regulatory"/>
</dbReference>
<evidence type="ECO:0000256" key="4">
    <source>
        <dbReference type="ARBA" id="ARBA00022670"/>
    </source>
</evidence>
<dbReference type="PROSITE" id="PS00133">
    <property type="entry name" value="CARBOXYPEPT_ZN_2"/>
    <property type="match status" value="1"/>
</dbReference>
<dbReference type="GO" id="GO:0016485">
    <property type="term" value="P:protein processing"/>
    <property type="evidence" value="ECO:0007669"/>
    <property type="project" value="TreeGrafter"/>
</dbReference>
<evidence type="ECO:0000256" key="6">
    <source>
        <dbReference type="ARBA" id="ARBA00022801"/>
    </source>
</evidence>
<dbReference type="CDD" id="cd11308">
    <property type="entry name" value="Peptidase_M14NE-CP-C_like"/>
    <property type="match status" value="1"/>
</dbReference>
<reference evidence="13" key="1">
    <citation type="submission" date="2014-07" db="EMBL/GenBank/DDBJ databases">
        <authorList>
            <person name="Martin A.A"/>
            <person name="De Silva N."/>
        </authorList>
    </citation>
    <scope>NUCLEOTIDE SEQUENCE</scope>
</reference>
<protein>
    <submittedName>
        <fullName evidence="14">Carboxypeptidase N catalytic chain (inferred by orthology to a human protein)</fullName>
    </submittedName>
</protein>
<keyword evidence="6" id="KW-0378">Hydrolase</keyword>
<organism evidence="13 14">
    <name type="scientific">Strongyloides venezuelensis</name>
    <name type="common">Threadworm</name>
    <dbReference type="NCBI Taxonomy" id="75913"/>
    <lineage>
        <taxon>Eukaryota</taxon>
        <taxon>Metazoa</taxon>
        <taxon>Ecdysozoa</taxon>
        <taxon>Nematoda</taxon>
        <taxon>Chromadorea</taxon>
        <taxon>Rhabditida</taxon>
        <taxon>Tylenchina</taxon>
        <taxon>Panagrolaimomorpha</taxon>
        <taxon>Strongyloidoidea</taxon>
        <taxon>Strongyloididae</taxon>
        <taxon>Strongyloides</taxon>
    </lineage>
</organism>
<dbReference type="PROSITE" id="PS52035">
    <property type="entry name" value="PEPTIDASE_M14"/>
    <property type="match status" value="1"/>
</dbReference>
<dbReference type="Pfam" id="PF13620">
    <property type="entry name" value="CarboxypepD_reg"/>
    <property type="match status" value="1"/>
</dbReference>
<evidence type="ECO:0000256" key="3">
    <source>
        <dbReference type="ARBA" id="ARBA00022645"/>
    </source>
</evidence>
<evidence type="ECO:0000256" key="7">
    <source>
        <dbReference type="ARBA" id="ARBA00022833"/>
    </source>
</evidence>
<dbReference type="Proteomes" id="UP000035680">
    <property type="component" value="Unassembled WGS sequence"/>
</dbReference>
<dbReference type="PROSITE" id="PS00132">
    <property type="entry name" value="CARBOXYPEPT_ZN_1"/>
    <property type="match status" value="1"/>
</dbReference>
<dbReference type="InterPro" id="IPR057247">
    <property type="entry name" value="CARBOXYPEPT_ZN_2"/>
</dbReference>
<dbReference type="InterPro" id="IPR000834">
    <property type="entry name" value="Peptidase_M14"/>
</dbReference>
<dbReference type="SUPFAM" id="SSF49464">
    <property type="entry name" value="Carboxypeptidase regulatory domain-like"/>
    <property type="match status" value="1"/>
</dbReference>
<dbReference type="Pfam" id="PF00246">
    <property type="entry name" value="Peptidase_M14"/>
    <property type="match status" value="1"/>
</dbReference>
<keyword evidence="10" id="KW-1133">Transmembrane helix</keyword>
<dbReference type="GO" id="GO:0006518">
    <property type="term" value="P:peptide metabolic process"/>
    <property type="evidence" value="ECO:0007669"/>
    <property type="project" value="TreeGrafter"/>
</dbReference>
<accession>A0A0K0G463</accession>
<keyword evidence="4" id="KW-0645">Protease</keyword>
<dbReference type="PRINTS" id="PR00765">
    <property type="entry name" value="CRBOXYPTASEA"/>
</dbReference>
<dbReference type="Gene3D" id="2.60.40.1120">
    <property type="entry name" value="Carboxypeptidase-like, regulatory domain"/>
    <property type="match status" value="1"/>
</dbReference>
<dbReference type="GO" id="GO:0004181">
    <property type="term" value="F:metallocarboxypeptidase activity"/>
    <property type="evidence" value="ECO:0007669"/>
    <property type="project" value="InterPro"/>
</dbReference>
<keyword evidence="8" id="KW-0325">Glycoprotein</keyword>
<dbReference type="CDD" id="cd03858">
    <property type="entry name" value="M14_CP_N-E_like"/>
    <property type="match status" value="1"/>
</dbReference>
<evidence type="ECO:0000256" key="9">
    <source>
        <dbReference type="PROSITE-ProRule" id="PRU01379"/>
    </source>
</evidence>
<dbReference type="FunFam" id="3.40.630.10:FF:000020">
    <property type="entry name" value="Carboxypeptidase D"/>
    <property type="match status" value="1"/>
</dbReference>
<dbReference type="Gene3D" id="3.40.630.10">
    <property type="entry name" value="Zn peptidases"/>
    <property type="match status" value="1"/>
</dbReference>
<keyword evidence="10" id="KW-0472">Membrane</keyword>
<keyword evidence="3" id="KW-0121">Carboxypeptidase</keyword>
<comment type="cofactor">
    <cofactor evidence="1">
        <name>Zn(2+)</name>
        <dbReference type="ChEBI" id="CHEBI:29105"/>
    </cofactor>
</comment>
<name>A0A0K0G463_STRVS</name>
<dbReference type="InterPro" id="IPR057246">
    <property type="entry name" value="CARBOXYPEPT_ZN_1"/>
</dbReference>
<feature type="transmembrane region" description="Helical" evidence="10">
    <location>
        <begin position="980"/>
        <end position="999"/>
    </location>
</feature>
<feature type="domain" description="Peptidase M14" evidence="12">
    <location>
        <begin position="79"/>
        <end position="376"/>
    </location>
</feature>